<reference evidence="2" key="1">
    <citation type="submission" date="2020-02" db="EMBL/GenBank/DDBJ databases">
        <authorList>
            <person name="Meier V. D."/>
        </authorList>
    </citation>
    <scope>NUCLEOTIDE SEQUENCE</scope>
    <source>
        <strain evidence="2">AVDCRST_MAG52</strain>
    </source>
</reference>
<keyword evidence="2" id="KW-0808">Transferase</keyword>
<feature type="region of interest" description="Disordered" evidence="1">
    <location>
        <begin position="1"/>
        <end position="158"/>
    </location>
</feature>
<dbReference type="GO" id="GO:0016740">
    <property type="term" value="F:transferase activity"/>
    <property type="evidence" value="ECO:0007669"/>
    <property type="project" value="UniProtKB-KW"/>
</dbReference>
<feature type="compositionally biased region" description="Basic and acidic residues" evidence="1">
    <location>
        <begin position="57"/>
        <end position="67"/>
    </location>
</feature>
<feature type="compositionally biased region" description="Basic and acidic residues" evidence="1">
    <location>
        <begin position="124"/>
        <end position="134"/>
    </location>
</feature>
<evidence type="ECO:0000313" key="2">
    <source>
        <dbReference type="EMBL" id="CAA9220628.1"/>
    </source>
</evidence>
<protein>
    <submittedName>
        <fullName evidence="2">Acetyltransferase</fullName>
    </submittedName>
</protein>
<feature type="non-terminal residue" evidence="2">
    <location>
        <position position="1"/>
    </location>
</feature>
<proteinExistence type="predicted"/>
<gene>
    <name evidence="2" type="ORF">AVDCRST_MAG52-582</name>
</gene>
<feature type="compositionally biased region" description="Basic residues" evidence="1">
    <location>
        <begin position="28"/>
        <end position="50"/>
    </location>
</feature>
<accession>A0A6J4HGE0</accession>
<feature type="non-terminal residue" evidence="2">
    <location>
        <position position="167"/>
    </location>
</feature>
<evidence type="ECO:0000256" key="1">
    <source>
        <dbReference type="SAM" id="MobiDB-lite"/>
    </source>
</evidence>
<organism evidence="2">
    <name type="scientific">uncultured Blastococcus sp</name>
    <dbReference type="NCBI Taxonomy" id="217144"/>
    <lineage>
        <taxon>Bacteria</taxon>
        <taxon>Bacillati</taxon>
        <taxon>Actinomycetota</taxon>
        <taxon>Actinomycetes</taxon>
        <taxon>Geodermatophilales</taxon>
        <taxon>Geodermatophilaceae</taxon>
        <taxon>Blastococcus</taxon>
        <taxon>environmental samples</taxon>
    </lineage>
</organism>
<name>A0A6J4HGE0_9ACTN</name>
<dbReference type="EMBL" id="CADCTN010000034">
    <property type="protein sequence ID" value="CAA9220628.1"/>
    <property type="molecule type" value="Genomic_DNA"/>
</dbReference>
<dbReference type="AlphaFoldDB" id="A0A6J4HGE0"/>
<sequence length="167" mass="18394">GPARPSPVRPAGRSRGPRRDRRADGPGVRRRGARLQRLHHAAGRRRRPGRPRGAPGGERRGRPDRRQRGAGPRRRLRRDHDVGRRGGFPDARRGPRRPGQGHRRAARHHLPGPRPRRRQAPDGALDRSAHDHRAPALPPAGVHPAARAGLVPGARGGPARLLLRARL</sequence>
<feature type="compositionally biased region" description="Basic residues" evidence="1">
    <location>
        <begin position="94"/>
        <end position="118"/>
    </location>
</feature>